<gene>
    <name evidence="2" type="ORF">ENH_00086290</name>
</gene>
<accession>U6MWZ8</accession>
<dbReference type="Proteomes" id="UP000030754">
    <property type="component" value="Unassembled WGS sequence"/>
</dbReference>
<feature type="region of interest" description="Disordered" evidence="1">
    <location>
        <begin position="1"/>
        <end position="53"/>
    </location>
</feature>
<protein>
    <submittedName>
        <fullName evidence="2">RWD domain-containing protein, putative</fullName>
    </submittedName>
</protein>
<organism evidence="2 3">
    <name type="scientific">Eimeria necatrix</name>
    <dbReference type="NCBI Taxonomy" id="51315"/>
    <lineage>
        <taxon>Eukaryota</taxon>
        <taxon>Sar</taxon>
        <taxon>Alveolata</taxon>
        <taxon>Apicomplexa</taxon>
        <taxon>Conoidasida</taxon>
        <taxon>Coccidia</taxon>
        <taxon>Eucoccidiorida</taxon>
        <taxon>Eimeriorina</taxon>
        <taxon>Eimeriidae</taxon>
        <taxon>Eimeria</taxon>
    </lineage>
</organism>
<dbReference type="RefSeq" id="XP_013434708.1">
    <property type="nucleotide sequence ID" value="XM_013579254.1"/>
</dbReference>
<reference evidence="2" key="1">
    <citation type="submission" date="2013-10" db="EMBL/GenBank/DDBJ databases">
        <title>Genomic analysis of the causative agents of coccidiosis in chickens.</title>
        <authorList>
            <person name="Reid A.J."/>
            <person name="Blake D."/>
            <person name="Billington K."/>
            <person name="Browne H."/>
            <person name="Dunn M."/>
            <person name="Hung S."/>
            <person name="Kawahara F."/>
            <person name="Miranda-Saavedra D."/>
            <person name="Mourier T."/>
            <person name="Nagra H."/>
            <person name="Otto T.D."/>
            <person name="Rawlings N."/>
            <person name="Sanchez A."/>
            <person name="Sanders M."/>
            <person name="Subramaniam C."/>
            <person name="Tay Y."/>
            <person name="Dear P."/>
            <person name="Doerig C."/>
            <person name="Gruber A."/>
            <person name="Parkinson J."/>
            <person name="Shirley M."/>
            <person name="Wan K.L."/>
            <person name="Berriman M."/>
            <person name="Tomley F."/>
            <person name="Pain A."/>
        </authorList>
    </citation>
    <scope>NUCLEOTIDE SEQUENCE [LARGE SCALE GENOMIC DNA]</scope>
    <source>
        <strain evidence="2">Houghton</strain>
    </source>
</reference>
<feature type="compositionally biased region" description="Low complexity" evidence="1">
    <location>
        <begin position="9"/>
        <end position="20"/>
    </location>
</feature>
<reference evidence="2" key="2">
    <citation type="submission" date="2013-10" db="EMBL/GenBank/DDBJ databases">
        <authorList>
            <person name="Aslett M."/>
        </authorList>
    </citation>
    <scope>NUCLEOTIDE SEQUENCE [LARGE SCALE GENOMIC DNA]</scope>
    <source>
        <strain evidence="2">Houghton</strain>
    </source>
</reference>
<dbReference type="OrthoDB" id="277175at2759"/>
<keyword evidence="3" id="KW-1185">Reference proteome</keyword>
<evidence type="ECO:0000313" key="3">
    <source>
        <dbReference type="Proteomes" id="UP000030754"/>
    </source>
</evidence>
<dbReference type="GeneID" id="25478756"/>
<evidence type="ECO:0000313" key="2">
    <source>
        <dbReference type="EMBL" id="CDJ66240.1"/>
    </source>
</evidence>
<dbReference type="VEuPathDB" id="ToxoDB:ENH_00086290"/>
<dbReference type="AlphaFoldDB" id="U6MWZ8"/>
<proteinExistence type="predicted"/>
<sequence>MYDQMVSRQQQQTAAAAAAAADEEDSNLYKDSDSQEEQSPGNGPADRPLCPENERCSKEEFERWAAAFAEEMISKGIWGSSSSSNVVTGKQLFLENAAAAAAAADEEEAAASAAFWNDADVFERDAKGLSDEED</sequence>
<dbReference type="EMBL" id="HG723493">
    <property type="protein sequence ID" value="CDJ66240.1"/>
    <property type="molecule type" value="Genomic_DNA"/>
</dbReference>
<evidence type="ECO:0000256" key="1">
    <source>
        <dbReference type="SAM" id="MobiDB-lite"/>
    </source>
</evidence>
<name>U6MWZ8_9EIME</name>